<evidence type="ECO:0000313" key="3">
    <source>
        <dbReference type="Proteomes" id="UP000037848"/>
    </source>
</evidence>
<name>A0A0N1ELN6_9GAMM</name>
<dbReference type="EMBL" id="LHPH01000004">
    <property type="protein sequence ID" value="KPH64546.1"/>
    <property type="molecule type" value="Genomic_DNA"/>
</dbReference>
<dbReference type="AlphaFoldDB" id="A0A0N1ELN6"/>
<evidence type="ECO:0000313" key="2">
    <source>
        <dbReference type="EMBL" id="KPH64546.1"/>
    </source>
</evidence>
<dbReference type="InterPro" id="IPR052519">
    <property type="entry name" value="Euk-type_GlcNAc_Kinase"/>
</dbReference>
<gene>
    <name evidence="2" type="ORF">ADS77_04500</name>
</gene>
<dbReference type="STRING" id="187330.AMS58_12345"/>
<feature type="domain" description="ATPase BadF/BadG/BcrA/BcrD type" evidence="1">
    <location>
        <begin position="10"/>
        <end position="260"/>
    </location>
</feature>
<dbReference type="Pfam" id="PF01869">
    <property type="entry name" value="BcrAD_BadFG"/>
    <property type="match status" value="1"/>
</dbReference>
<sequence length="301" mass="32160">MNKIKYLLAVDGGGTKITAQIIELASGIKYSAAGGQASLHNDFQTALSNIEQVINDLYLQSKAKSGEVLAVMGLAGGGSSVLSKRLLTALELGCGIKFAKLHVYSDAITSLYGANNGQPVAIVALGTGAVGARLNNHGDTQLVGGWGFLVDDFGSGARLGLSAVQCLLDEIDQFSQPQSLLTRKLSEQIGATREQLNAWLYEARAVDYARFTYLVFELQNDCKIAELLLQKHAKQVERLINKTRAQSQLPVMLTGGLAAITLPLLSAAIQQLIIPKQGDSLSGALILAQQNLHIFLDRTNQ</sequence>
<dbReference type="RefSeq" id="WP_054205351.1">
    <property type="nucleotide sequence ID" value="NZ_LHPH01000004.1"/>
</dbReference>
<dbReference type="Proteomes" id="UP000037848">
    <property type="component" value="Unassembled WGS sequence"/>
</dbReference>
<dbReference type="OrthoDB" id="9816014at2"/>
<dbReference type="InterPro" id="IPR002731">
    <property type="entry name" value="ATPase_BadF"/>
</dbReference>
<protein>
    <recommendedName>
        <fullName evidence="1">ATPase BadF/BadG/BcrA/BcrD type domain-containing protein</fullName>
    </recommendedName>
</protein>
<dbReference type="CDD" id="cd24082">
    <property type="entry name" value="ASKHA_NBD_GspK-like"/>
    <property type="match status" value="1"/>
</dbReference>
<keyword evidence="3" id="KW-1185">Reference proteome</keyword>
<dbReference type="Gene3D" id="3.30.420.40">
    <property type="match status" value="2"/>
</dbReference>
<dbReference type="InterPro" id="IPR043129">
    <property type="entry name" value="ATPase_NBD"/>
</dbReference>
<dbReference type="PATRIC" id="fig|187330.3.peg.2660"/>
<proteinExistence type="predicted"/>
<dbReference type="SUPFAM" id="SSF53067">
    <property type="entry name" value="Actin-like ATPase domain"/>
    <property type="match status" value="2"/>
</dbReference>
<dbReference type="PANTHER" id="PTHR43190:SF3">
    <property type="entry name" value="N-ACETYL-D-GLUCOSAMINE KINASE"/>
    <property type="match status" value="1"/>
</dbReference>
<comment type="caution">
    <text evidence="2">The sequence shown here is derived from an EMBL/GenBank/DDBJ whole genome shotgun (WGS) entry which is preliminary data.</text>
</comment>
<dbReference type="PANTHER" id="PTHR43190">
    <property type="entry name" value="N-ACETYL-D-GLUCOSAMINE KINASE"/>
    <property type="match status" value="1"/>
</dbReference>
<organism evidence="2 3">
    <name type="scientific">Pseudoalteromonas porphyrae</name>
    <dbReference type="NCBI Taxonomy" id="187330"/>
    <lineage>
        <taxon>Bacteria</taxon>
        <taxon>Pseudomonadati</taxon>
        <taxon>Pseudomonadota</taxon>
        <taxon>Gammaproteobacteria</taxon>
        <taxon>Alteromonadales</taxon>
        <taxon>Pseudoalteromonadaceae</taxon>
        <taxon>Pseudoalteromonas</taxon>
    </lineage>
</organism>
<evidence type="ECO:0000259" key="1">
    <source>
        <dbReference type="Pfam" id="PF01869"/>
    </source>
</evidence>
<accession>A0A0N1ELN6</accession>
<reference evidence="2 3" key="1">
    <citation type="submission" date="2015-08" db="EMBL/GenBank/DDBJ databases">
        <title>Draft Genome Sequence of Pseudoalteromonas porphyrae UCD-SED14.</title>
        <authorList>
            <person name="Coil D.A."/>
            <person name="Jospin G."/>
            <person name="Lee R.D."/>
            <person name="Eisen J.A."/>
        </authorList>
    </citation>
    <scope>NUCLEOTIDE SEQUENCE [LARGE SCALE GENOMIC DNA]</scope>
    <source>
        <strain evidence="2 3">UCD-SED14</strain>
    </source>
</reference>